<feature type="domain" description="DUF7223" evidence="3">
    <location>
        <begin position="206"/>
        <end position="457"/>
    </location>
</feature>
<evidence type="ECO:0000313" key="4">
    <source>
        <dbReference type="EMBL" id="PTB65832.1"/>
    </source>
</evidence>
<feature type="chain" id="PRO_5015449655" evidence="1">
    <location>
        <begin position="22"/>
        <end position="458"/>
    </location>
</feature>
<sequence>MFIKSAASAGLLLALANYASASPVLARRAAATAPAAADNVVLTPDTPAGNDGSNLSLKTVQSYLWSHQDSGIVANMTLTAASGFRLLTAINMQDVVESVDCATEDITIKFGSAASLQAAQQAWQWVDASPANKIIYVAEGQACAGAKGRQPFSVESISYDAAANTALMAASLAKWKDFAEDASIRIAGSSGSTTSKRRSVSKDVTIDISHDFSGPIYSTAIDGINVALNCDSCATRGAADADITLSLSDGFSASVRTVNNFGADVDVSLTASGALTSPLSFSVPIATVPLAGFSIADVVDIGPQLSIVANASVSAISGSATASLGVSASLPDGSGFTLGQSADIQPSVQTTQLSATGSVSVTAKVAPVFTLELAATFLDEGVVGGVALQAPVLTADFEGSASTAGVAACGNSPGEVSLSLDVGVELDGFAGFGGSGDRPNQATVFQKDAQVFNSCLAV</sequence>
<evidence type="ECO:0000259" key="2">
    <source>
        <dbReference type="Pfam" id="PF22974"/>
    </source>
</evidence>
<dbReference type="Pfam" id="PF23865">
    <property type="entry name" value="DUF7223"/>
    <property type="match status" value="1"/>
</dbReference>
<dbReference type="EMBL" id="KZ680214">
    <property type="protein sequence ID" value="PTB65832.1"/>
    <property type="molecule type" value="Genomic_DNA"/>
</dbReference>
<evidence type="ECO:0000259" key="3">
    <source>
        <dbReference type="Pfam" id="PF23865"/>
    </source>
</evidence>
<keyword evidence="5" id="KW-1185">Reference proteome</keyword>
<proteinExistence type="predicted"/>
<evidence type="ECO:0000256" key="1">
    <source>
        <dbReference type="SAM" id="SignalP"/>
    </source>
</evidence>
<dbReference type="InterPro" id="IPR054293">
    <property type="entry name" value="DUF7029"/>
</dbReference>
<gene>
    <name evidence="4" type="ORF">BBK36DRAFT_1159957</name>
</gene>
<dbReference type="Proteomes" id="UP000241546">
    <property type="component" value="Unassembled WGS sequence"/>
</dbReference>
<dbReference type="InterPro" id="IPR055647">
    <property type="entry name" value="DUF7223"/>
</dbReference>
<accession>A0A2T4B920</accession>
<feature type="domain" description="DUF7029" evidence="2">
    <location>
        <begin position="91"/>
        <end position="182"/>
    </location>
</feature>
<name>A0A2T4B920_9HYPO</name>
<dbReference type="Pfam" id="PF22974">
    <property type="entry name" value="DUF7029"/>
    <property type="match status" value="1"/>
</dbReference>
<dbReference type="AlphaFoldDB" id="A0A2T4B920"/>
<dbReference type="RefSeq" id="XP_024749152.1">
    <property type="nucleotide sequence ID" value="XM_024894250.1"/>
</dbReference>
<dbReference type="OrthoDB" id="160645at2759"/>
<keyword evidence="1" id="KW-0732">Signal</keyword>
<evidence type="ECO:0000313" key="5">
    <source>
        <dbReference type="Proteomes" id="UP000241546"/>
    </source>
</evidence>
<protein>
    <submittedName>
        <fullName evidence="4">Uncharacterized protein</fullName>
    </submittedName>
</protein>
<dbReference type="GeneID" id="36602368"/>
<feature type="signal peptide" evidence="1">
    <location>
        <begin position="1"/>
        <end position="21"/>
    </location>
</feature>
<reference evidence="5" key="1">
    <citation type="submission" date="2016-07" db="EMBL/GenBank/DDBJ databases">
        <title>Multiple horizontal gene transfer events from other fungi enriched the ability of initially mycotrophic Trichoderma (Ascomycota) to feed on dead plant biomass.</title>
        <authorList>
            <consortium name="DOE Joint Genome Institute"/>
            <person name="Atanasova L."/>
            <person name="Chenthamara K."/>
            <person name="Zhang J."/>
            <person name="Grujic M."/>
            <person name="Henrissat B."/>
            <person name="Kuo A."/>
            <person name="Aerts A."/>
            <person name="Salamov A."/>
            <person name="Lipzen A."/>
            <person name="Labutti K."/>
            <person name="Barry K."/>
            <person name="Miao Y."/>
            <person name="Rahimi M.J."/>
            <person name="Shen Q."/>
            <person name="Grigoriev I.V."/>
            <person name="Kubicek C.P."/>
            <person name="Druzhinina I.S."/>
        </authorList>
    </citation>
    <scope>NUCLEOTIDE SEQUENCE [LARGE SCALE GENOMIC DNA]</scope>
    <source>
        <strain evidence="5">TUCIM 6016</strain>
    </source>
</reference>
<organism evidence="4 5">
    <name type="scientific">Trichoderma citrinoviride</name>
    <dbReference type="NCBI Taxonomy" id="58853"/>
    <lineage>
        <taxon>Eukaryota</taxon>
        <taxon>Fungi</taxon>
        <taxon>Dikarya</taxon>
        <taxon>Ascomycota</taxon>
        <taxon>Pezizomycotina</taxon>
        <taxon>Sordariomycetes</taxon>
        <taxon>Hypocreomycetidae</taxon>
        <taxon>Hypocreales</taxon>
        <taxon>Hypocreaceae</taxon>
        <taxon>Trichoderma</taxon>
    </lineage>
</organism>